<dbReference type="InterPro" id="IPR011250">
    <property type="entry name" value="OMP/PagP_B-barrel"/>
</dbReference>
<reference evidence="2" key="1">
    <citation type="submission" date="2017-01" db="EMBL/GenBank/DDBJ databases">
        <authorList>
            <person name="Varghese N."/>
            <person name="Submissions S."/>
        </authorList>
    </citation>
    <scope>NUCLEOTIDE SEQUENCE [LARGE SCALE GENOMIC DNA]</scope>
    <source>
        <strain evidence="2">DM9</strain>
    </source>
</reference>
<gene>
    <name evidence="1" type="ORF">SAMN05421545_2621</name>
</gene>
<evidence type="ECO:0000313" key="1">
    <source>
        <dbReference type="EMBL" id="SIR16250.1"/>
    </source>
</evidence>
<dbReference type="STRING" id="1077936.SAMN05421545_2621"/>
<evidence type="ECO:0000313" key="2">
    <source>
        <dbReference type="Proteomes" id="UP000185924"/>
    </source>
</evidence>
<organism evidence="1 2">
    <name type="scientific">Pontibacter lucknowensis</name>
    <dbReference type="NCBI Taxonomy" id="1077936"/>
    <lineage>
        <taxon>Bacteria</taxon>
        <taxon>Pseudomonadati</taxon>
        <taxon>Bacteroidota</taxon>
        <taxon>Cytophagia</taxon>
        <taxon>Cytophagales</taxon>
        <taxon>Hymenobacteraceae</taxon>
        <taxon>Pontibacter</taxon>
    </lineage>
</organism>
<dbReference type="Pfam" id="PF09411">
    <property type="entry name" value="PagL"/>
    <property type="match status" value="1"/>
</dbReference>
<dbReference type="AlphaFoldDB" id="A0A1N6YNR7"/>
<proteinExistence type="predicted"/>
<dbReference type="SUPFAM" id="SSF56925">
    <property type="entry name" value="OMPA-like"/>
    <property type="match status" value="1"/>
</dbReference>
<dbReference type="InterPro" id="IPR018550">
    <property type="entry name" value="Lipid-A_deacylase-rel"/>
</dbReference>
<keyword evidence="2" id="KW-1185">Reference proteome</keyword>
<protein>
    <submittedName>
        <fullName evidence="1">Lipid A 3-O-deacylase (PagL)</fullName>
    </submittedName>
</protein>
<dbReference type="Gene3D" id="2.40.160.20">
    <property type="match status" value="1"/>
</dbReference>
<sequence>MTNSGRGFHTGLLLSLAMVLSLLCEPVLAIAAWQSDSTRSAINIGLTGHTGFIIPHSREIRDISGSNPWGIEADVSLHFTNERAWQYLQGYPRLGAALAYYNFDNPDILGNAYTLLLYVEPFLSAHRRFSLSFRFGAGLAYMDNIYDPDTNPENLFYSTAISFPLEINLMGNYRLSERWMLRAGGTYKHISNGGLRQPNKGINFPSATLGLNYALRPAAFPERQMSASMQEQQVRNFLVAVFGTGKDRHDEPSRKLPLLGITAYVSQPVGRISALTGGAEWIADYTLRKHLQDEEDGRDFQRGALLVGHELRIGRFRFNQQLGVYVYSPYKARDPVYQRWGLEYHTGGRMFYGINLKAHRHVADFLDARVGFRF</sequence>
<dbReference type="RefSeq" id="WP_234986372.1">
    <property type="nucleotide sequence ID" value="NZ_FTNM01000003.1"/>
</dbReference>
<accession>A0A1N6YNR7</accession>
<dbReference type="EMBL" id="FTNM01000003">
    <property type="protein sequence ID" value="SIR16250.1"/>
    <property type="molecule type" value="Genomic_DNA"/>
</dbReference>
<dbReference type="Proteomes" id="UP000185924">
    <property type="component" value="Unassembled WGS sequence"/>
</dbReference>
<name>A0A1N6YNR7_9BACT</name>